<reference evidence="6" key="1">
    <citation type="submission" date="2015-07" db="EMBL/GenBank/DDBJ databases">
        <authorList>
            <person name="Rodrigo-Torres Lidia"/>
            <person name="Arahal R.David."/>
        </authorList>
    </citation>
    <scope>NUCLEOTIDE SEQUENCE [LARGE SCALE GENOMIC DNA]</scope>
    <source>
        <strain evidence="6">CECT 5096</strain>
    </source>
</reference>
<dbReference type="AlphaFoldDB" id="A0A0M7B1S7"/>
<dbReference type="SUPFAM" id="SSF52540">
    <property type="entry name" value="P-loop containing nucleoside triphosphate hydrolases"/>
    <property type="match status" value="1"/>
</dbReference>
<dbReference type="InterPro" id="IPR027417">
    <property type="entry name" value="P-loop_NTPase"/>
</dbReference>
<dbReference type="SMART" id="SM00382">
    <property type="entry name" value="AAA"/>
    <property type="match status" value="1"/>
</dbReference>
<dbReference type="PROSITE" id="PS00211">
    <property type="entry name" value="ABC_TRANSPORTER_1"/>
    <property type="match status" value="1"/>
</dbReference>
<accession>A0A0M7B1S7</accession>
<dbReference type="Pfam" id="PF00005">
    <property type="entry name" value="ABC_tran"/>
    <property type="match status" value="1"/>
</dbReference>
<evidence type="ECO:0000313" key="5">
    <source>
        <dbReference type="EMBL" id="CTQ69867.1"/>
    </source>
</evidence>
<keyword evidence="3 5" id="KW-0067">ATP-binding</keyword>
<dbReference type="PROSITE" id="PS50893">
    <property type="entry name" value="ABC_TRANSPORTER_2"/>
    <property type="match status" value="1"/>
</dbReference>
<dbReference type="STRING" id="311410.LA5095_06251"/>
<keyword evidence="5" id="KW-0378">Hydrolase</keyword>
<keyword evidence="2" id="KW-0547">Nucleotide-binding</keyword>
<organism evidence="5 6">
    <name type="scientific">Roseibium album</name>
    <dbReference type="NCBI Taxonomy" id="311410"/>
    <lineage>
        <taxon>Bacteria</taxon>
        <taxon>Pseudomonadati</taxon>
        <taxon>Pseudomonadota</taxon>
        <taxon>Alphaproteobacteria</taxon>
        <taxon>Hyphomicrobiales</taxon>
        <taxon>Stappiaceae</taxon>
        <taxon>Roseibium</taxon>
    </lineage>
</organism>
<dbReference type="OrthoDB" id="9805029at2"/>
<dbReference type="CDD" id="cd03216">
    <property type="entry name" value="ABC_Carb_Monos_I"/>
    <property type="match status" value="1"/>
</dbReference>
<evidence type="ECO:0000256" key="3">
    <source>
        <dbReference type="ARBA" id="ARBA00022840"/>
    </source>
</evidence>
<evidence type="ECO:0000259" key="4">
    <source>
        <dbReference type="PROSITE" id="PS50893"/>
    </source>
</evidence>
<dbReference type="EC" id="3.6.3.17" evidence="5"/>
<name>A0A0M7B1S7_9HYPH</name>
<dbReference type="RefSeq" id="WP_055391880.1">
    <property type="nucleotide sequence ID" value="NZ_CANMGD010000017.1"/>
</dbReference>
<dbReference type="InterPro" id="IPR050107">
    <property type="entry name" value="ABC_carbohydrate_import_ATPase"/>
</dbReference>
<feature type="domain" description="ABC transporter" evidence="4">
    <location>
        <begin position="18"/>
        <end position="264"/>
    </location>
</feature>
<keyword evidence="6" id="KW-1185">Reference proteome</keyword>
<sequence length="272" mass="28853">MSLENNQQVGPSAPPPHLRVAGIEKRFGGVHALKGVDFEVARGEVMALVGDNGAGKSTLMKVLAGALVCDGGDFFIDEEPVVISNPHDAGALGIQIVYQDLALCENLDVAANLSLGAEPVKSGWPFLPRFLRPLDDLEMEVRAKAAIDRLQVRTLRSVRAKVGGLSGGQRQAIAIARAVGAECSVVMLDEPTAALGVAQTRQVLDVVKRLRDTGHAVVYISHNMRDIFEVSDRICVLRHGANVATWKTSETTADEIVVAMTAGLDSGTNNAA</sequence>
<dbReference type="GeneID" id="97669668"/>
<dbReference type="PANTHER" id="PTHR43790">
    <property type="entry name" value="CARBOHYDRATE TRANSPORT ATP-BINDING PROTEIN MG119-RELATED"/>
    <property type="match status" value="1"/>
</dbReference>
<comment type="similarity">
    <text evidence="1">Belongs to the ABC transporter superfamily.</text>
</comment>
<dbReference type="InterPro" id="IPR003439">
    <property type="entry name" value="ABC_transporter-like_ATP-bd"/>
</dbReference>
<dbReference type="Proteomes" id="UP000049983">
    <property type="component" value="Unassembled WGS sequence"/>
</dbReference>
<evidence type="ECO:0000313" key="6">
    <source>
        <dbReference type="Proteomes" id="UP000049983"/>
    </source>
</evidence>
<dbReference type="PANTHER" id="PTHR43790:SF8">
    <property type="entry name" value="SUGAR ABC TRANSPORTER ATP-BINDING PROTEIN"/>
    <property type="match status" value="1"/>
</dbReference>
<dbReference type="GO" id="GO:0016887">
    <property type="term" value="F:ATP hydrolysis activity"/>
    <property type="evidence" value="ECO:0007669"/>
    <property type="project" value="InterPro"/>
</dbReference>
<dbReference type="GO" id="GO:0005524">
    <property type="term" value="F:ATP binding"/>
    <property type="evidence" value="ECO:0007669"/>
    <property type="project" value="UniProtKB-KW"/>
</dbReference>
<dbReference type="Gene3D" id="3.40.50.300">
    <property type="entry name" value="P-loop containing nucleotide triphosphate hydrolases"/>
    <property type="match status" value="1"/>
</dbReference>
<proteinExistence type="inferred from homology"/>
<evidence type="ECO:0000256" key="2">
    <source>
        <dbReference type="ARBA" id="ARBA00022741"/>
    </source>
</evidence>
<dbReference type="InterPro" id="IPR017871">
    <property type="entry name" value="ABC_transporter-like_CS"/>
</dbReference>
<gene>
    <name evidence="5" type="primary">rbsA_8</name>
    <name evidence="5" type="ORF">LA5096_02278</name>
</gene>
<dbReference type="InterPro" id="IPR003593">
    <property type="entry name" value="AAA+_ATPase"/>
</dbReference>
<evidence type="ECO:0000256" key="1">
    <source>
        <dbReference type="ARBA" id="ARBA00005417"/>
    </source>
</evidence>
<protein>
    <submittedName>
        <fullName evidence="5">Ribose import ATP-binding protein RbsA</fullName>
        <ecNumber evidence="5">3.6.3.17</ecNumber>
    </submittedName>
</protein>
<dbReference type="EMBL" id="CXWC01000009">
    <property type="protein sequence ID" value="CTQ69867.1"/>
    <property type="molecule type" value="Genomic_DNA"/>
</dbReference>